<sequence>MSPAGTGMGASAAATAGVRGMQQRVAAAPAHRPAMVVPPHSATGPQVPPREVHRGSPPPAPPPPPPPPPRRVCPGDGGAAPVGRRPGAQPPDGRPRRAVSDGLVGTPARGAPRVGHAAADGGGAGAKAPHRDRRARRHGLAGAPAAGAAGVGRRGGGGGGGGCRQSHA</sequence>
<proteinExistence type="predicted"/>
<keyword evidence="2" id="KW-1185">Reference proteome</keyword>
<protein>
    <submittedName>
        <fullName evidence="1">Uncharacterized protein</fullName>
    </submittedName>
</protein>
<evidence type="ECO:0000313" key="2">
    <source>
        <dbReference type="Proteomes" id="UP000798662"/>
    </source>
</evidence>
<reference evidence="1" key="1">
    <citation type="submission" date="2019-11" db="EMBL/GenBank/DDBJ databases">
        <title>Nori genome reveals adaptations in red seaweeds to the harsh intertidal environment.</title>
        <authorList>
            <person name="Wang D."/>
            <person name="Mao Y."/>
        </authorList>
    </citation>
    <scope>NUCLEOTIDE SEQUENCE</scope>
    <source>
        <tissue evidence="1">Gametophyte</tissue>
    </source>
</reference>
<comment type="caution">
    <text evidence="1">The sequence shown here is derived from an EMBL/GenBank/DDBJ whole genome shotgun (WGS) entry which is preliminary data.</text>
</comment>
<dbReference type="Proteomes" id="UP000798662">
    <property type="component" value="Chromosome 1"/>
</dbReference>
<organism evidence="1 2">
    <name type="scientific">Pyropia yezoensis</name>
    <name type="common">Susabi-nori</name>
    <name type="synonym">Porphyra yezoensis</name>
    <dbReference type="NCBI Taxonomy" id="2788"/>
    <lineage>
        <taxon>Eukaryota</taxon>
        <taxon>Rhodophyta</taxon>
        <taxon>Bangiophyceae</taxon>
        <taxon>Bangiales</taxon>
        <taxon>Bangiaceae</taxon>
        <taxon>Pyropia</taxon>
    </lineage>
</organism>
<name>A0ACC3BWY4_PYRYE</name>
<accession>A0ACC3BWY4</accession>
<dbReference type="EMBL" id="CM020618">
    <property type="protein sequence ID" value="KAK1861981.1"/>
    <property type="molecule type" value="Genomic_DNA"/>
</dbReference>
<evidence type="ECO:0000313" key="1">
    <source>
        <dbReference type="EMBL" id="KAK1861981.1"/>
    </source>
</evidence>
<gene>
    <name evidence="1" type="ORF">I4F81_004557</name>
</gene>